<gene>
    <name evidence="2" type="ORF">KY290_038359</name>
</gene>
<sequence length="171" mass="17697">MGEDVRLVQQGQVLVLLEHQLNHNQAQREEEVDQEASATERGRGTATGNKIGIGIDVDGSGATGRGRGTGTGLAGKGRGTATGVAGRGRGTGVAATATDVPGATGGGKRPRMVGMGILHTQSGFTIHNSGMPMNSSIVTENLGHHKPRSGLIKMERKGCCNSTRSSRDERK</sequence>
<dbReference type="EMBL" id="JAIVGD010000028">
    <property type="protein sequence ID" value="KAH0739654.1"/>
    <property type="molecule type" value="Genomic_DNA"/>
</dbReference>
<protein>
    <submittedName>
        <fullName evidence="2">Uncharacterized protein</fullName>
    </submittedName>
</protein>
<feature type="compositionally biased region" description="Gly residues" evidence="1">
    <location>
        <begin position="61"/>
        <end position="91"/>
    </location>
</feature>
<organism evidence="2 3">
    <name type="scientific">Solanum tuberosum</name>
    <name type="common">Potato</name>
    <dbReference type="NCBI Taxonomy" id="4113"/>
    <lineage>
        <taxon>Eukaryota</taxon>
        <taxon>Viridiplantae</taxon>
        <taxon>Streptophyta</taxon>
        <taxon>Embryophyta</taxon>
        <taxon>Tracheophyta</taxon>
        <taxon>Spermatophyta</taxon>
        <taxon>Magnoliopsida</taxon>
        <taxon>eudicotyledons</taxon>
        <taxon>Gunneridae</taxon>
        <taxon>Pentapetalae</taxon>
        <taxon>asterids</taxon>
        <taxon>lamiids</taxon>
        <taxon>Solanales</taxon>
        <taxon>Solanaceae</taxon>
        <taxon>Solanoideae</taxon>
        <taxon>Solaneae</taxon>
        <taxon>Solanum</taxon>
    </lineage>
</organism>
<accession>A0ABQ7U054</accession>
<dbReference type="Proteomes" id="UP000826656">
    <property type="component" value="Unassembled WGS sequence"/>
</dbReference>
<keyword evidence="3" id="KW-1185">Reference proteome</keyword>
<feature type="compositionally biased region" description="Low complexity" evidence="1">
    <location>
        <begin position="92"/>
        <end position="102"/>
    </location>
</feature>
<proteinExistence type="predicted"/>
<comment type="caution">
    <text evidence="2">The sequence shown here is derived from an EMBL/GenBank/DDBJ whole genome shotgun (WGS) entry which is preliminary data.</text>
</comment>
<name>A0ABQ7U054_SOLTU</name>
<evidence type="ECO:0000313" key="2">
    <source>
        <dbReference type="EMBL" id="KAH0739654.1"/>
    </source>
</evidence>
<feature type="region of interest" description="Disordered" evidence="1">
    <location>
        <begin position="25"/>
        <end position="110"/>
    </location>
</feature>
<evidence type="ECO:0000313" key="3">
    <source>
        <dbReference type="Proteomes" id="UP000826656"/>
    </source>
</evidence>
<reference evidence="2 3" key="1">
    <citation type="journal article" date="2021" name="bioRxiv">
        <title>Chromosome-scale and haplotype-resolved genome assembly of a tetraploid potato cultivar.</title>
        <authorList>
            <person name="Sun H."/>
            <person name="Jiao W.-B."/>
            <person name="Krause K."/>
            <person name="Campoy J.A."/>
            <person name="Goel M."/>
            <person name="Folz-Donahue K."/>
            <person name="Kukat C."/>
            <person name="Huettel B."/>
            <person name="Schneeberger K."/>
        </authorList>
    </citation>
    <scope>NUCLEOTIDE SEQUENCE [LARGE SCALE GENOMIC DNA]</scope>
    <source>
        <strain evidence="2">SolTubOtavaFocal</strain>
        <tissue evidence="2">Leaves</tissue>
    </source>
</reference>
<evidence type="ECO:0000256" key="1">
    <source>
        <dbReference type="SAM" id="MobiDB-lite"/>
    </source>
</evidence>